<dbReference type="Pfam" id="PF13561">
    <property type="entry name" value="adh_short_C2"/>
    <property type="match status" value="1"/>
</dbReference>
<dbReference type="PROSITE" id="PS00061">
    <property type="entry name" value="ADH_SHORT"/>
    <property type="match status" value="1"/>
</dbReference>
<keyword evidence="4" id="KW-1185">Reference proteome</keyword>
<organism evidence="3 4">
    <name type="scientific">Dongia sedimenti</name>
    <dbReference type="NCBI Taxonomy" id="3064282"/>
    <lineage>
        <taxon>Bacteria</taxon>
        <taxon>Pseudomonadati</taxon>
        <taxon>Pseudomonadota</taxon>
        <taxon>Alphaproteobacteria</taxon>
        <taxon>Rhodospirillales</taxon>
        <taxon>Dongiaceae</taxon>
        <taxon>Dongia</taxon>
    </lineage>
</organism>
<reference evidence="4" key="1">
    <citation type="submission" date="2023-08" db="EMBL/GenBank/DDBJ databases">
        <title>Rhodospirillaceae gen. nov., a novel taxon isolated from the Yangtze River Yuezi River estuary sludge.</title>
        <authorList>
            <person name="Ruan L."/>
        </authorList>
    </citation>
    <scope>NUCLEOTIDE SEQUENCE [LARGE SCALE GENOMIC DNA]</scope>
    <source>
        <strain evidence="4">R-7</strain>
    </source>
</reference>
<evidence type="ECO:0000256" key="2">
    <source>
        <dbReference type="ARBA" id="ARBA00023002"/>
    </source>
</evidence>
<accession>A0ABU0YPW5</accession>
<comment type="similarity">
    <text evidence="1">Belongs to the short-chain dehydrogenases/reductases (SDR) family.</text>
</comment>
<dbReference type="PANTHER" id="PTHR24321:SF8">
    <property type="entry name" value="ESTRADIOL 17-BETA-DEHYDROGENASE 8-RELATED"/>
    <property type="match status" value="1"/>
</dbReference>
<evidence type="ECO:0000256" key="1">
    <source>
        <dbReference type="ARBA" id="ARBA00006484"/>
    </source>
</evidence>
<dbReference type="Gene3D" id="3.40.50.720">
    <property type="entry name" value="NAD(P)-binding Rossmann-like Domain"/>
    <property type="match status" value="1"/>
</dbReference>
<proteinExistence type="inferred from homology"/>
<comment type="caution">
    <text evidence="3">The sequence shown here is derived from an EMBL/GenBank/DDBJ whole genome shotgun (WGS) entry which is preliminary data.</text>
</comment>
<evidence type="ECO:0000313" key="4">
    <source>
        <dbReference type="Proteomes" id="UP001230156"/>
    </source>
</evidence>
<dbReference type="EMBL" id="JAUYVI010000005">
    <property type="protein sequence ID" value="MDQ7249739.1"/>
    <property type="molecule type" value="Genomic_DNA"/>
</dbReference>
<gene>
    <name evidence="3" type="ORF">Q8A70_18765</name>
</gene>
<sequence length="242" mass="25006">MAEHKKRVAVTGAGSGIGAATAKLLIERGWQVVALDRDPDAAKKTVGDRPVIAVDVADEAGVVRAFDEVRNVLGGLDGLAAIAGIYDTTPFFEITAEKYRRIHDVNVIGTFLCMREGAKLMEAGARICTVASVAGLRGGGLAGTAAYASSKGAILALTKNAARVLGPKGIAVNTIAPGMIDTPFAAGPLSDPGIKQRIEGMTSFNRLGTPEEIAAAIVWLLSQEASYVHGATLVADGGMVMY</sequence>
<keyword evidence="2 3" id="KW-0560">Oxidoreductase</keyword>
<dbReference type="PRINTS" id="PR00081">
    <property type="entry name" value="GDHRDH"/>
</dbReference>
<dbReference type="EC" id="1.1.-.-" evidence="3"/>
<evidence type="ECO:0000313" key="3">
    <source>
        <dbReference type="EMBL" id="MDQ7249739.1"/>
    </source>
</evidence>
<dbReference type="Proteomes" id="UP001230156">
    <property type="component" value="Unassembled WGS sequence"/>
</dbReference>
<protein>
    <submittedName>
        <fullName evidence="3">SDR family oxidoreductase</fullName>
        <ecNumber evidence="3">1.1.-.-</ecNumber>
    </submittedName>
</protein>
<dbReference type="InterPro" id="IPR020904">
    <property type="entry name" value="Sc_DH/Rdtase_CS"/>
</dbReference>
<dbReference type="SUPFAM" id="SSF51735">
    <property type="entry name" value="NAD(P)-binding Rossmann-fold domains"/>
    <property type="match status" value="1"/>
</dbReference>
<dbReference type="InterPro" id="IPR002347">
    <property type="entry name" value="SDR_fam"/>
</dbReference>
<dbReference type="PANTHER" id="PTHR24321">
    <property type="entry name" value="DEHYDROGENASES, SHORT CHAIN"/>
    <property type="match status" value="1"/>
</dbReference>
<dbReference type="RefSeq" id="WP_379958023.1">
    <property type="nucleotide sequence ID" value="NZ_JAUYVI010000005.1"/>
</dbReference>
<dbReference type="GO" id="GO:0016491">
    <property type="term" value="F:oxidoreductase activity"/>
    <property type="evidence" value="ECO:0007669"/>
    <property type="project" value="UniProtKB-KW"/>
</dbReference>
<name>A0ABU0YPW5_9PROT</name>
<dbReference type="InterPro" id="IPR036291">
    <property type="entry name" value="NAD(P)-bd_dom_sf"/>
</dbReference>
<dbReference type="CDD" id="cd05233">
    <property type="entry name" value="SDR_c"/>
    <property type="match status" value="1"/>
</dbReference>